<dbReference type="SUPFAM" id="SSF55486">
    <property type="entry name" value="Metalloproteases ('zincins'), catalytic domain"/>
    <property type="match status" value="1"/>
</dbReference>
<evidence type="ECO:0000256" key="6">
    <source>
        <dbReference type="ARBA" id="ARBA00022833"/>
    </source>
</evidence>
<keyword evidence="4 10" id="KW-0479">Metal-binding</keyword>
<dbReference type="GO" id="GO:0004222">
    <property type="term" value="F:metalloendopeptidase activity"/>
    <property type="evidence" value="ECO:0007669"/>
    <property type="project" value="InterPro"/>
</dbReference>
<dbReference type="GO" id="GO:0006627">
    <property type="term" value="P:protein processing involved in protein targeting to mitochondrion"/>
    <property type="evidence" value="ECO:0007669"/>
    <property type="project" value="TreeGrafter"/>
</dbReference>
<evidence type="ECO:0000256" key="7">
    <source>
        <dbReference type="ARBA" id="ARBA00022946"/>
    </source>
</evidence>
<dbReference type="PANTHER" id="PTHR11804">
    <property type="entry name" value="PROTEASE M3 THIMET OLIGOPEPTIDASE-RELATED"/>
    <property type="match status" value="1"/>
</dbReference>
<dbReference type="InterPro" id="IPR024077">
    <property type="entry name" value="Neurolysin/TOP_dom2"/>
</dbReference>
<keyword evidence="5 10" id="KW-0378">Hydrolase</keyword>
<comment type="cofactor">
    <cofactor evidence="10">
        <name>Zn(2+)</name>
        <dbReference type="ChEBI" id="CHEBI:29105"/>
    </cofactor>
    <text evidence="10">Binds 1 zinc ion.</text>
</comment>
<keyword evidence="8 10" id="KW-0482">Metalloprotease</keyword>
<feature type="domain" description="Peptidase M3A/M3B catalytic" evidence="11">
    <location>
        <begin position="369"/>
        <end position="553"/>
    </location>
</feature>
<dbReference type="InterPro" id="IPR045090">
    <property type="entry name" value="Pept_M3A_M3B"/>
</dbReference>
<evidence type="ECO:0000256" key="10">
    <source>
        <dbReference type="RuleBase" id="RU003435"/>
    </source>
</evidence>
<dbReference type="GO" id="GO:0005739">
    <property type="term" value="C:mitochondrion"/>
    <property type="evidence" value="ECO:0007669"/>
    <property type="project" value="UniProtKB-SubCell"/>
</dbReference>
<gene>
    <name evidence="12" type="primary">MIPEP-L</name>
    <name evidence="12" type="ORF">Hamer_G002234</name>
</gene>
<dbReference type="EMBL" id="JAHLQT010026502">
    <property type="protein sequence ID" value="KAG7163158.1"/>
    <property type="molecule type" value="Genomic_DNA"/>
</dbReference>
<keyword evidence="13" id="KW-1185">Reference proteome</keyword>
<dbReference type="InterPro" id="IPR033851">
    <property type="entry name" value="M3A_MIP"/>
</dbReference>
<comment type="similarity">
    <text evidence="2 10">Belongs to the peptidase M3 family.</text>
</comment>
<keyword evidence="7" id="KW-0809">Transit peptide</keyword>
<dbReference type="Gene3D" id="3.40.390.10">
    <property type="entry name" value="Collagenase (Catalytic Domain)"/>
    <property type="match status" value="1"/>
</dbReference>
<dbReference type="Pfam" id="PF01432">
    <property type="entry name" value="Peptidase_M3"/>
    <property type="match status" value="2"/>
</dbReference>
<dbReference type="Gene3D" id="1.10.1370.10">
    <property type="entry name" value="Neurolysin, domain 3"/>
    <property type="match status" value="2"/>
</dbReference>
<keyword evidence="6 10" id="KW-0862">Zinc</keyword>
<evidence type="ECO:0000256" key="9">
    <source>
        <dbReference type="ARBA" id="ARBA00023128"/>
    </source>
</evidence>
<evidence type="ECO:0000313" key="13">
    <source>
        <dbReference type="Proteomes" id="UP000747542"/>
    </source>
</evidence>
<reference evidence="12" key="1">
    <citation type="journal article" date="2021" name="Sci. Adv.">
        <title>The American lobster genome reveals insights on longevity, neural, and immune adaptations.</title>
        <authorList>
            <person name="Polinski J.M."/>
            <person name="Zimin A.V."/>
            <person name="Clark K.F."/>
            <person name="Kohn A.B."/>
            <person name="Sadowski N."/>
            <person name="Timp W."/>
            <person name="Ptitsyn A."/>
            <person name="Khanna P."/>
            <person name="Romanova D.Y."/>
            <person name="Williams P."/>
            <person name="Greenwood S.J."/>
            <person name="Moroz L.L."/>
            <person name="Walt D.R."/>
            <person name="Bodnar A.G."/>
        </authorList>
    </citation>
    <scope>NUCLEOTIDE SEQUENCE</scope>
    <source>
        <strain evidence="12">GMGI-L3</strain>
    </source>
</reference>
<keyword evidence="3 10" id="KW-0645">Protease</keyword>
<protein>
    <submittedName>
        <fullName evidence="12">Mitochondrial intermediate peptidase-like</fullName>
    </submittedName>
</protein>
<comment type="subcellular location">
    <subcellularLocation>
        <location evidence="1">Mitochondrion</location>
    </subcellularLocation>
</comment>
<organism evidence="12 13">
    <name type="scientific">Homarus americanus</name>
    <name type="common">American lobster</name>
    <dbReference type="NCBI Taxonomy" id="6706"/>
    <lineage>
        <taxon>Eukaryota</taxon>
        <taxon>Metazoa</taxon>
        <taxon>Ecdysozoa</taxon>
        <taxon>Arthropoda</taxon>
        <taxon>Crustacea</taxon>
        <taxon>Multicrustacea</taxon>
        <taxon>Malacostraca</taxon>
        <taxon>Eumalacostraca</taxon>
        <taxon>Eucarida</taxon>
        <taxon>Decapoda</taxon>
        <taxon>Pleocyemata</taxon>
        <taxon>Astacidea</taxon>
        <taxon>Nephropoidea</taxon>
        <taxon>Nephropidae</taxon>
        <taxon>Homarus</taxon>
    </lineage>
</organism>
<dbReference type="GO" id="GO:0006518">
    <property type="term" value="P:peptide metabolic process"/>
    <property type="evidence" value="ECO:0007669"/>
    <property type="project" value="TreeGrafter"/>
</dbReference>
<evidence type="ECO:0000313" key="12">
    <source>
        <dbReference type="EMBL" id="KAG7163158.1"/>
    </source>
</evidence>
<evidence type="ECO:0000256" key="1">
    <source>
        <dbReference type="ARBA" id="ARBA00004173"/>
    </source>
</evidence>
<dbReference type="InterPro" id="IPR001567">
    <property type="entry name" value="Pept_M3A_M3B_dom"/>
</dbReference>
<dbReference type="AlphaFoldDB" id="A0A8J5JVS8"/>
<keyword evidence="9" id="KW-0496">Mitochondrion</keyword>
<evidence type="ECO:0000256" key="8">
    <source>
        <dbReference type="ARBA" id="ARBA00023049"/>
    </source>
</evidence>
<evidence type="ECO:0000256" key="3">
    <source>
        <dbReference type="ARBA" id="ARBA00022670"/>
    </source>
</evidence>
<evidence type="ECO:0000256" key="2">
    <source>
        <dbReference type="ARBA" id="ARBA00006040"/>
    </source>
</evidence>
<evidence type="ECO:0000256" key="4">
    <source>
        <dbReference type="ARBA" id="ARBA00022723"/>
    </source>
</evidence>
<dbReference type="GO" id="GO:0046872">
    <property type="term" value="F:metal ion binding"/>
    <property type="evidence" value="ECO:0007669"/>
    <property type="project" value="UniProtKB-UniRule"/>
</dbReference>
<feature type="domain" description="Peptidase M3A/M3B catalytic" evidence="11">
    <location>
        <begin position="192"/>
        <end position="368"/>
    </location>
</feature>
<dbReference type="Proteomes" id="UP000747542">
    <property type="component" value="Unassembled WGS sequence"/>
</dbReference>
<name>A0A8J5JVS8_HOMAM</name>
<dbReference type="PANTHER" id="PTHR11804:SF79">
    <property type="entry name" value="MITOCHONDRIAL INTERMEDIATE PEPTIDASE"/>
    <property type="match status" value="1"/>
</dbReference>
<dbReference type="CDD" id="cd06457">
    <property type="entry name" value="M3A_MIP"/>
    <property type="match status" value="1"/>
</dbReference>
<evidence type="ECO:0000256" key="5">
    <source>
        <dbReference type="ARBA" id="ARBA00022801"/>
    </source>
</evidence>
<comment type="caution">
    <text evidence="12">The sequence shown here is derived from an EMBL/GenBank/DDBJ whole genome shotgun (WGS) entry which is preliminary data.</text>
</comment>
<dbReference type="InterPro" id="IPR024079">
    <property type="entry name" value="MetalloPept_cat_dom_sf"/>
</dbReference>
<accession>A0A8J5JVS8</accession>
<evidence type="ECO:0000259" key="11">
    <source>
        <dbReference type="Pfam" id="PF01432"/>
    </source>
</evidence>
<sequence>MVEVFDNLSDTLCRVADLAEFIRMAHPQARYSHAAEDACIAIGGLVEQLNTHRKLYDSLREVVQHGDKIPTTDVDRHVARLFLFDFEQSGIHLDEAQRRRVVSLNESILTLGQHFMNGSLHPRAVPKTNLPENIRQHFTIDGDNVVVTGLYADAHMEITREAGYKIFLHPDPHQEVLLTDMINGRHEMATICAVNGSLAETPELVVDFLKHLASEVRPRAQEDFDEMNTLKKAQYSYSRDVAPWDVPYFASQVRQNKFLVSASDLMPYFSLGAVMEGLNGLLLNLYNVTLEVEEPSPGELWAMKHNTEGVLGYIYCDFYERPGKAHQDCHFTIRGGKLLADGSYQDPIVVLHLNLPSPSWSSPSLLTPGTRCSTDFAEVPSILMEFFAMDPRVLSTFARHYKTGEVIPQKLLERLVASKSVFVASEMQLQTFYSLLDQRYHGEERWSLATTTTNILEEVQNKYYGLPYVQNTAWQLRFGHLVGYGAKYYAYLVSRAVASWIWQKYFSEDPFSREKGEKYRTEVLSHGGGKPPRAMVGEFLGREVMAESMVDALMTDLDYRKLKVDSALSP</sequence>
<proteinExistence type="inferred from homology"/>